<evidence type="ECO:0000256" key="6">
    <source>
        <dbReference type="ARBA" id="ARBA00022833"/>
    </source>
</evidence>
<dbReference type="GO" id="GO:0005730">
    <property type="term" value="C:nucleolus"/>
    <property type="evidence" value="ECO:0007669"/>
    <property type="project" value="UniProtKB-SubCell"/>
</dbReference>
<keyword evidence="7" id="KW-0539">Nucleus</keyword>
<keyword evidence="4" id="KW-0677">Repeat</keyword>
<keyword evidence="5" id="KW-0863">Zinc-finger</keyword>
<reference evidence="9" key="1">
    <citation type="journal article" date="2023" name="G3 (Bethesda)">
        <title>Whole genome assembly and annotation of the endangered Caribbean coral Acropora cervicornis.</title>
        <authorList>
            <person name="Selwyn J.D."/>
            <person name="Vollmer S.V."/>
        </authorList>
    </citation>
    <scope>NUCLEOTIDE SEQUENCE</scope>
    <source>
        <strain evidence="9">K2</strain>
    </source>
</reference>
<dbReference type="GO" id="GO:0008270">
    <property type="term" value="F:zinc ion binding"/>
    <property type="evidence" value="ECO:0007669"/>
    <property type="project" value="UniProtKB-KW"/>
</dbReference>
<keyword evidence="3" id="KW-0479">Metal-binding</keyword>
<dbReference type="PANTHER" id="PTHR13214:SF1">
    <property type="entry name" value="ZINC FINGER PROTEIN 330"/>
    <property type="match status" value="1"/>
</dbReference>
<feature type="region of interest" description="Disordered" evidence="8">
    <location>
        <begin position="1"/>
        <end position="21"/>
    </location>
</feature>
<sequence length="128" mass="14492">MPKKKTGARKKSDRQRERLRGIREARDRPITEYFCNVTMDFLIHMTKKILLFIIIGKTKCMAKTGDCVVKHGTTFTTGFGMVGAICDFCEAFVCHSKKCLTTHACECALRGGECIECERGVWEHGKLL</sequence>
<proteinExistence type="inferred from homology"/>
<keyword evidence="10" id="KW-1185">Reference proteome</keyword>
<gene>
    <name evidence="9" type="ORF">P5673_024330</name>
</gene>
<evidence type="ECO:0000313" key="10">
    <source>
        <dbReference type="Proteomes" id="UP001249851"/>
    </source>
</evidence>
<name>A0AAD9Q4Q3_ACRCE</name>
<evidence type="ECO:0000256" key="3">
    <source>
        <dbReference type="ARBA" id="ARBA00022723"/>
    </source>
</evidence>
<dbReference type="InterPro" id="IPR010531">
    <property type="entry name" value="NOA36"/>
</dbReference>
<dbReference type="Pfam" id="PF06524">
    <property type="entry name" value="NOA36"/>
    <property type="match status" value="1"/>
</dbReference>
<comment type="subcellular location">
    <subcellularLocation>
        <location evidence="1">Nucleus</location>
        <location evidence="1">Nucleolus</location>
    </subcellularLocation>
</comment>
<dbReference type="Proteomes" id="UP001249851">
    <property type="component" value="Unassembled WGS sequence"/>
</dbReference>
<accession>A0AAD9Q4Q3</accession>
<feature type="compositionally biased region" description="Basic residues" evidence="8">
    <location>
        <begin position="1"/>
        <end position="13"/>
    </location>
</feature>
<keyword evidence="6" id="KW-0862">Zinc</keyword>
<evidence type="ECO:0000256" key="4">
    <source>
        <dbReference type="ARBA" id="ARBA00022737"/>
    </source>
</evidence>
<dbReference type="PANTHER" id="PTHR13214">
    <property type="entry name" value="ZINC FINGER PROTEIN 330"/>
    <property type="match status" value="1"/>
</dbReference>
<comment type="caution">
    <text evidence="9">The sequence shown here is derived from an EMBL/GenBank/DDBJ whole genome shotgun (WGS) entry which is preliminary data.</text>
</comment>
<protein>
    <submittedName>
        <fullName evidence="9">Zinc finger protein 330-like protein</fullName>
    </submittedName>
</protein>
<dbReference type="AlphaFoldDB" id="A0AAD9Q4Q3"/>
<evidence type="ECO:0000256" key="8">
    <source>
        <dbReference type="SAM" id="MobiDB-lite"/>
    </source>
</evidence>
<evidence type="ECO:0000256" key="7">
    <source>
        <dbReference type="ARBA" id="ARBA00023242"/>
    </source>
</evidence>
<evidence type="ECO:0000256" key="1">
    <source>
        <dbReference type="ARBA" id="ARBA00004604"/>
    </source>
</evidence>
<comment type="similarity">
    <text evidence="2">Belongs to the NOA36 family.</text>
</comment>
<evidence type="ECO:0000256" key="2">
    <source>
        <dbReference type="ARBA" id="ARBA00007212"/>
    </source>
</evidence>
<organism evidence="9 10">
    <name type="scientific">Acropora cervicornis</name>
    <name type="common">Staghorn coral</name>
    <dbReference type="NCBI Taxonomy" id="6130"/>
    <lineage>
        <taxon>Eukaryota</taxon>
        <taxon>Metazoa</taxon>
        <taxon>Cnidaria</taxon>
        <taxon>Anthozoa</taxon>
        <taxon>Hexacorallia</taxon>
        <taxon>Scleractinia</taxon>
        <taxon>Astrocoeniina</taxon>
        <taxon>Acroporidae</taxon>
        <taxon>Acropora</taxon>
    </lineage>
</organism>
<evidence type="ECO:0000313" key="9">
    <source>
        <dbReference type="EMBL" id="KAK2554320.1"/>
    </source>
</evidence>
<reference evidence="9" key="2">
    <citation type="journal article" date="2023" name="Science">
        <title>Genomic signatures of disease resistance in endangered staghorn corals.</title>
        <authorList>
            <person name="Vollmer S.V."/>
            <person name="Selwyn J.D."/>
            <person name="Despard B.A."/>
            <person name="Roesel C.L."/>
        </authorList>
    </citation>
    <scope>NUCLEOTIDE SEQUENCE</scope>
    <source>
        <strain evidence="9">K2</strain>
    </source>
</reference>
<dbReference type="EMBL" id="JARQWQ010000071">
    <property type="protein sequence ID" value="KAK2554320.1"/>
    <property type="molecule type" value="Genomic_DNA"/>
</dbReference>
<evidence type="ECO:0000256" key="5">
    <source>
        <dbReference type="ARBA" id="ARBA00022771"/>
    </source>
</evidence>